<reference evidence="2" key="1">
    <citation type="submission" date="2020-11" db="EMBL/GenBank/DDBJ databases">
        <authorList>
            <consortium name="DOE Joint Genome Institute"/>
            <person name="Ahrendt S."/>
            <person name="Riley R."/>
            <person name="Andreopoulos W."/>
            <person name="Labutti K."/>
            <person name="Pangilinan J."/>
            <person name="Ruiz-Duenas F.J."/>
            <person name="Barrasa J.M."/>
            <person name="Sanchez-Garcia M."/>
            <person name="Camarero S."/>
            <person name="Miyauchi S."/>
            <person name="Serrano A."/>
            <person name="Linde D."/>
            <person name="Babiker R."/>
            <person name="Drula E."/>
            <person name="Ayuso-Fernandez I."/>
            <person name="Pacheco R."/>
            <person name="Padilla G."/>
            <person name="Ferreira P."/>
            <person name="Barriuso J."/>
            <person name="Kellner H."/>
            <person name="Castanera R."/>
            <person name="Alfaro M."/>
            <person name="Ramirez L."/>
            <person name="Pisabarro A.G."/>
            <person name="Kuo A."/>
            <person name="Tritt A."/>
            <person name="Lipzen A."/>
            <person name="He G."/>
            <person name="Yan M."/>
            <person name="Ng V."/>
            <person name="Cullen D."/>
            <person name="Martin F."/>
            <person name="Rosso M.-N."/>
            <person name="Henrissat B."/>
            <person name="Hibbett D."/>
            <person name="Martinez A.T."/>
            <person name="Grigoriev I.V."/>
        </authorList>
    </citation>
    <scope>NUCLEOTIDE SEQUENCE</scope>
    <source>
        <strain evidence="2">ATCC 90797</strain>
    </source>
</reference>
<feature type="compositionally biased region" description="Polar residues" evidence="1">
    <location>
        <begin position="145"/>
        <end position="166"/>
    </location>
</feature>
<feature type="region of interest" description="Disordered" evidence="1">
    <location>
        <begin position="71"/>
        <end position="176"/>
    </location>
</feature>
<accession>A0A9P5ZM11</accession>
<evidence type="ECO:0000313" key="2">
    <source>
        <dbReference type="EMBL" id="KAF9488266.1"/>
    </source>
</evidence>
<dbReference type="OrthoDB" id="10693696at2759"/>
<dbReference type="Proteomes" id="UP000807025">
    <property type="component" value="Unassembled WGS sequence"/>
</dbReference>
<dbReference type="EMBL" id="MU154722">
    <property type="protein sequence ID" value="KAF9488266.1"/>
    <property type="molecule type" value="Genomic_DNA"/>
</dbReference>
<proteinExistence type="predicted"/>
<feature type="compositionally biased region" description="Pro residues" evidence="1">
    <location>
        <begin position="112"/>
        <end position="121"/>
    </location>
</feature>
<dbReference type="AlphaFoldDB" id="A0A9P5ZM11"/>
<feature type="compositionally biased region" description="Acidic residues" evidence="1">
    <location>
        <begin position="80"/>
        <end position="100"/>
    </location>
</feature>
<sequence>MSSKKANCRVFATLEEARDAYRSFCQWHYKAEPHECLSAYTRRPLHRIMAFLLTFSLSRCRSMHLLVLSNQDASSGESDTGSEAEEEEQDEDPLFNDDDMNNNALVYYPSPTNSPLPPSSPPLAGFEVPPSSPTTAVAPSSSTVIALSSPTASETIGEQGRSTPEPTHQDPQHGMGLQSPIERILSSISETPLEPLFTRPLESISSSGSITSTVLAGEGPSDMELFETCNASGPFFLVRLQSSRSYIFQSRYNAESIMAQFRKKNLSGCMMKCPGLANCPDRLVRGNFETLYYGVRGRTRYGVFTDM</sequence>
<feature type="compositionally biased region" description="Low complexity" evidence="1">
    <location>
        <begin position="133"/>
        <end position="144"/>
    </location>
</feature>
<evidence type="ECO:0000313" key="3">
    <source>
        <dbReference type="Proteomes" id="UP000807025"/>
    </source>
</evidence>
<evidence type="ECO:0000256" key="1">
    <source>
        <dbReference type="SAM" id="MobiDB-lite"/>
    </source>
</evidence>
<keyword evidence="3" id="KW-1185">Reference proteome</keyword>
<comment type="caution">
    <text evidence="2">The sequence shown here is derived from an EMBL/GenBank/DDBJ whole genome shotgun (WGS) entry which is preliminary data.</text>
</comment>
<name>A0A9P5ZM11_PLEER</name>
<gene>
    <name evidence="2" type="ORF">BDN71DRAFT_520104</name>
</gene>
<organism evidence="2 3">
    <name type="scientific">Pleurotus eryngii</name>
    <name type="common">Boletus of the steppes</name>
    <dbReference type="NCBI Taxonomy" id="5323"/>
    <lineage>
        <taxon>Eukaryota</taxon>
        <taxon>Fungi</taxon>
        <taxon>Dikarya</taxon>
        <taxon>Basidiomycota</taxon>
        <taxon>Agaricomycotina</taxon>
        <taxon>Agaricomycetes</taxon>
        <taxon>Agaricomycetidae</taxon>
        <taxon>Agaricales</taxon>
        <taxon>Pleurotineae</taxon>
        <taxon>Pleurotaceae</taxon>
        <taxon>Pleurotus</taxon>
    </lineage>
</organism>
<protein>
    <submittedName>
        <fullName evidence="2">Uncharacterized protein</fullName>
    </submittedName>
</protein>